<dbReference type="GO" id="GO:0004497">
    <property type="term" value="F:monooxygenase activity"/>
    <property type="evidence" value="ECO:0007669"/>
    <property type="project" value="UniProtKB-KW"/>
</dbReference>
<evidence type="ECO:0000313" key="9">
    <source>
        <dbReference type="Proteomes" id="UP000054804"/>
    </source>
</evidence>
<organism evidence="8 9">
    <name type="scientific">Streptomyces silvensis</name>
    <dbReference type="NCBI Taxonomy" id="1765722"/>
    <lineage>
        <taxon>Bacteria</taxon>
        <taxon>Bacillati</taxon>
        <taxon>Actinomycetota</taxon>
        <taxon>Actinomycetes</taxon>
        <taxon>Kitasatosporales</taxon>
        <taxon>Streptomycetaceae</taxon>
        <taxon>Streptomyces</taxon>
    </lineage>
</organism>
<evidence type="ECO:0000256" key="5">
    <source>
        <dbReference type="ARBA" id="ARBA00023004"/>
    </source>
</evidence>
<dbReference type="SUPFAM" id="SSF48264">
    <property type="entry name" value="Cytochrome P450"/>
    <property type="match status" value="1"/>
</dbReference>
<keyword evidence="3 7" id="KW-0479">Metal-binding</keyword>
<protein>
    <recommendedName>
        <fullName evidence="10">Cytochrome</fullName>
    </recommendedName>
</protein>
<comment type="similarity">
    <text evidence="1 7">Belongs to the cytochrome P450 family.</text>
</comment>
<keyword evidence="9" id="KW-1185">Reference proteome</keyword>
<keyword evidence="2 7" id="KW-0349">Heme</keyword>
<dbReference type="Gene3D" id="1.10.630.10">
    <property type="entry name" value="Cytochrome P450"/>
    <property type="match status" value="1"/>
</dbReference>
<dbReference type="PANTHER" id="PTHR46696">
    <property type="entry name" value="P450, PUTATIVE (EUROFUNG)-RELATED"/>
    <property type="match status" value="1"/>
</dbReference>
<dbReference type="STRING" id="1765722.AT728_06155"/>
<dbReference type="InterPro" id="IPR036396">
    <property type="entry name" value="Cyt_P450_sf"/>
</dbReference>
<dbReference type="PRINTS" id="PR00359">
    <property type="entry name" value="BP450"/>
</dbReference>
<dbReference type="PROSITE" id="PS00086">
    <property type="entry name" value="CYTOCHROME_P450"/>
    <property type="match status" value="1"/>
</dbReference>
<evidence type="ECO:0000256" key="2">
    <source>
        <dbReference type="ARBA" id="ARBA00022617"/>
    </source>
</evidence>
<evidence type="ECO:0000313" key="8">
    <source>
        <dbReference type="EMBL" id="KUF18645.1"/>
    </source>
</evidence>
<evidence type="ECO:0000256" key="4">
    <source>
        <dbReference type="ARBA" id="ARBA00023002"/>
    </source>
</evidence>
<dbReference type="CDD" id="cd20625">
    <property type="entry name" value="CYP164-like"/>
    <property type="match status" value="1"/>
</dbReference>
<dbReference type="GO" id="GO:0020037">
    <property type="term" value="F:heme binding"/>
    <property type="evidence" value="ECO:0007669"/>
    <property type="project" value="InterPro"/>
</dbReference>
<dbReference type="FunFam" id="1.10.630.10:FF:000018">
    <property type="entry name" value="Cytochrome P450 monooxygenase"/>
    <property type="match status" value="1"/>
</dbReference>
<name>A0A0W7X6W2_9ACTN</name>
<accession>A0A0W7X6W2</accession>
<sequence>MGSLVATRYHECEAILKDRRFGHAPSDSRADFTSDEQYETFRRRFPRIAERAPVMLNLNPPEHSRLRGLVSKAFTPRVVENLRPRIAGIVDRLLADLSDEFDVVSDLGVQLPALVISELLGLPRDGHDYVIPHVRRIIQAFDTPLPRSQNLDEVYQATELVEEYFESVIRCKRARPTEDLISNLVAVRDTQGRLSEAELVSTLLLLFVAGYESSTNLISNGFYALRTHPDSISPLQRDPGKITLAVQEMLRWETPVQLVGRIALEDAEISSETIRRGEQVLLFLGAANRDPARFRDPDLFLITRSEGAPLSFSTGIHYCLGAPLAHLEAQILFEALLPRWSTFAPEPTPVRFRSNLVLRGVDSLRMSMRKA</sequence>
<dbReference type="Proteomes" id="UP000054804">
    <property type="component" value="Unassembled WGS sequence"/>
</dbReference>
<evidence type="ECO:0000256" key="7">
    <source>
        <dbReference type="RuleBase" id="RU000461"/>
    </source>
</evidence>
<keyword evidence="4 7" id="KW-0560">Oxidoreductase</keyword>
<gene>
    <name evidence="8" type="ORF">AT728_06155</name>
</gene>
<dbReference type="InterPro" id="IPR017972">
    <property type="entry name" value="Cyt_P450_CS"/>
</dbReference>
<dbReference type="AlphaFoldDB" id="A0A0W7X6W2"/>
<keyword evidence="5 7" id="KW-0408">Iron</keyword>
<reference evidence="8 9" key="1">
    <citation type="submission" date="2015-12" db="EMBL/GenBank/DDBJ databases">
        <title>Draft genome sequence of Streptomyces silvensis ATCC 53525, a producer of novel hormone antagonists.</title>
        <authorList>
            <person name="Johnston C.W."/>
            <person name="Li Y."/>
            <person name="Magarvey N.A."/>
        </authorList>
    </citation>
    <scope>NUCLEOTIDE SEQUENCE [LARGE SCALE GENOMIC DNA]</scope>
    <source>
        <strain evidence="8 9">ATCC 53525</strain>
    </source>
</reference>
<dbReference type="EMBL" id="LOCL01000029">
    <property type="protein sequence ID" value="KUF18645.1"/>
    <property type="molecule type" value="Genomic_DNA"/>
</dbReference>
<dbReference type="InterPro" id="IPR001128">
    <property type="entry name" value="Cyt_P450"/>
</dbReference>
<evidence type="ECO:0008006" key="10">
    <source>
        <dbReference type="Google" id="ProtNLM"/>
    </source>
</evidence>
<evidence type="ECO:0000256" key="3">
    <source>
        <dbReference type="ARBA" id="ARBA00022723"/>
    </source>
</evidence>
<dbReference type="PANTHER" id="PTHR46696:SF1">
    <property type="entry name" value="CYTOCHROME P450 YJIB-RELATED"/>
    <property type="match status" value="1"/>
</dbReference>
<dbReference type="GO" id="GO:0005506">
    <property type="term" value="F:iron ion binding"/>
    <property type="evidence" value="ECO:0007669"/>
    <property type="project" value="InterPro"/>
</dbReference>
<evidence type="ECO:0000256" key="1">
    <source>
        <dbReference type="ARBA" id="ARBA00010617"/>
    </source>
</evidence>
<dbReference type="GO" id="GO:0016705">
    <property type="term" value="F:oxidoreductase activity, acting on paired donors, with incorporation or reduction of molecular oxygen"/>
    <property type="evidence" value="ECO:0007669"/>
    <property type="project" value="InterPro"/>
</dbReference>
<comment type="caution">
    <text evidence="8">The sequence shown here is derived from an EMBL/GenBank/DDBJ whole genome shotgun (WGS) entry which is preliminary data.</text>
</comment>
<keyword evidence="6 7" id="KW-0503">Monooxygenase</keyword>
<proteinExistence type="inferred from homology"/>
<dbReference type="InterPro" id="IPR002397">
    <property type="entry name" value="Cyt_P450_B"/>
</dbReference>
<evidence type="ECO:0000256" key="6">
    <source>
        <dbReference type="ARBA" id="ARBA00023033"/>
    </source>
</evidence>
<dbReference type="Pfam" id="PF00067">
    <property type="entry name" value="p450"/>
    <property type="match status" value="1"/>
</dbReference>